<dbReference type="InterPro" id="IPR002104">
    <property type="entry name" value="Integrase_catalytic"/>
</dbReference>
<dbReference type="CDD" id="cd00397">
    <property type="entry name" value="DNA_BRE_C"/>
    <property type="match status" value="1"/>
</dbReference>
<accession>A0A2Z4PP93</accession>
<keyword evidence="1" id="KW-0233">DNA recombination</keyword>
<evidence type="ECO:0000259" key="2">
    <source>
        <dbReference type="PROSITE" id="PS51898"/>
    </source>
</evidence>
<evidence type="ECO:0000313" key="4">
    <source>
        <dbReference type="Proteomes" id="UP000249898"/>
    </source>
</evidence>
<dbReference type="SUPFAM" id="SSF56349">
    <property type="entry name" value="DNA breaking-rejoining enzymes"/>
    <property type="match status" value="1"/>
</dbReference>
<dbReference type="PROSITE" id="PS51898">
    <property type="entry name" value="TYR_RECOMBINASE"/>
    <property type="match status" value="1"/>
</dbReference>
<dbReference type="OrthoDB" id="5837042at2"/>
<evidence type="ECO:0000256" key="1">
    <source>
        <dbReference type="ARBA" id="ARBA00023172"/>
    </source>
</evidence>
<dbReference type="Pfam" id="PF00589">
    <property type="entry name" value="Phage_integrase"/>
    <property type="match status" value="1"/>
</dbReference>
<evidence type="ECO:0000313" key="3">
    <source>
        <dbReference type="EMBL" id="AWX99440.1"/>
    </source>
</evidence>
<dbReference type="GO" id="GO:0015074">
    <property type="term" value="P:DNA integration"/>
    <property type="evidence" value="ECO:0007669"/>
    <property type="project" value="InterPro"/>
</dbReference>
<dbReference type="GO" id="GO:0006310">
    <property type="term" value="P:DNA recombination"/>
    <property type="evidence" value="ECO:0007669"/>
    <property type="project" value="UniProtKB-KW"/>
</dbReference>
<dbReference type="InterPro" id="IPR013762">
    <property type="entry name" value="Integrase-like_cat_sf"/>
</dbReference>
<dbReference type="InterPro" id="IPR011010">
    <property type="entry name" value="DNA_brk_join_enz"/>
</dbReference>
<dbReference type="AlphaFoldDB" id="A0A2Z4PP93"/>
<dbReference type="RefSeq" id="WP_112136193.1">
    <property type="nucleotide sequence ID" value="NZ_CP016181.1"/>
</dbReference>
<sequence length="691" mass="79344">MIDTNLLSNLVEPHNSNEESFNSPLINEIGSLQFTVYDTVKDENFSVDLSHPAYEKNDYIRWTISELFIMRVSHGLGWSNPRTQSLSGRQANVKTIRTLLIRIGGWWAKNKPESKMSEWDQGDVTRLIQDVLELKVKWQNEESRRYHVAKSEGVANRGVIEGITYILSQSEKLLLSGRIQDGLSFHVYGQQVKMVVRSILKSYQINYEDWKDGGRWTSIPLPVAMLLLNDAIEVIRDTKTVFLIEYYQHQRSDLYYSTNSIFNSGSFQKFCDGVWKFEGKGSWQGRRSRPKAEALHSIIYKHFGTSCNTFPMSHDEINVWCEKVYRSALVVLLMLTGARISELATMKAGDLTYHPGGLWEFKSEIIKTNHGLSTTRGVHGLAAEAVQALEELSYIDKLNQNEDVDIYLFRKFFTRGIKKSSFSLNSLVQRISTETFRYMLKGFYVEFLDKHPEIKAIWPSVHPHQFRHTFAEFALRRFDGNVHEAIRRHFRHSPHSFMTNIYLSNKVDEAYIYAQEKMIQEIAGQMINDAHDLLNEKVTEPRFHGAAMKVALELLDATVITSEEELHNVIEEFGDGFEKIVPHEYGYCMPRTKTISQSQCFDKVSKVVKLEEAGFFTCSSCVHSVQEINSHEVSIVQIGLTHAQQMKSIEATTTFSLENNKQYQASKAAVISAERILKMMKSDKIITSSKE</sequence>
<dbReference type="Gene3D" id="1.10.443.10">
    <property type="entry name" value="Intergrase catalytic core"/>
    <property type="match status" value="1"/>
</dbReference>
<feature type="domain" description="Tyr recombinase" evidence="2">
    <location>
        <begin position="307"/>
        <end position="517"/>
    </location>
</feature>
<dbReference type="EMBL" id="CP016181">
    <property type="protein sequence ID" value="AWX99440.1"/>
    <property type="molecule type" value="Genomic_DNA"/>
</dbReference>
<dbReference type="Proteomes" id="UP000249898">
    <property type="component" value="Chromosome"/>
</dbReference>
<gene>
    <name evidence="3" type="ORF">A8139_05085</name>
</gene>
<proteinExistence type="predicted"/>
<organism evidence="3 4">
    <name type="scientific">Marinomonas primoryensis</name>
    <dbReference type="NCBI Taxonomy" id="178399"/>
    <lineage>
        <taxon>Bacteria</taxon>
        <taxon>Pseudomonadati</taxon>
        <taxon>Pseudomonadota</taxon>
        <taxon>Gammaproteobacteria</taxon>
        <taxon>Oceanospirillales</taxon>
        <taxon>Oceanospirillaceae</taxon>
        <taxon>Marinomonas</taxon>
    </lineage>
</organism>
<name>A0A2Z4PP93_9GAMM</name>
<reference evidence="3 4" key="1">
    <citation type="submission" date="2016-06" db="EMBL/GenBank/DDBJ databases">
        <title>The sequenced genome of the ice-adhering bacterium Marinomonas primoryensis, from Antarctica.</title>
        <authorList>
            <person name="Graham L."/>
            <person name="Vance T.D.R."/>
            <person name="Davies P.L."/>
        </authorList>
    </citation>
    <scope>NUCLEOTIDE SEQUENCE [LARGE SCALE GENOMIC DNA]</scope>
    <source>
        <strain evidence="3 4">AceL</strain>
    </source>
</reference>
<dbReference type="GO" id="GO:0003677">
    <property type="term" value="F:DNA binding"/>
    <property type="evidence" value="ECO:0007669"/>
    <property type="project" value="InterPro"/>
</dbReference>
<protein>
    <recommendedName>
        <fullName evidence="2">Tyr recombinase domain-containing protein</fullName>
    </recommendedName>
</protein>